<name>A0ABQ3BBX1_9GAMM</name>
<comment type="subcellular location">
    <subcellularLocation>
        <location evidence="1">Cell inner membrane</location>
        <topology evidence="1">Multi-pass membrane protein</topology>
    </subcellularLocation>
    <subcellularLocation>
        <location evidence="14">Cell membrane</location>
        <topology evidence="14">Multi-pass membrane protein</topology>
    </subcellularLocation>
</comment>
<organism evidence="16 17">
    <name type="scientific">Cellvibrio zantedeschiae</name>
    <dbReference type="NCBI Taxonomy" id="1237077"/>
    <lineage>
        <taxon>Bacteria</taxon>
        <taxon>Pseudomonadati</taxon>
        <taxon>Pseudomonadota</taxon>
        <taxon>Gammaproteobacteria</taxon>
        <taxon>Cellvibrionales</taxon>
        <taxon>Cellvibrionaceae</taxon>
        <taxon>Cellvibrio</taxon>
    </lineage>
</organism>
<evidence type="ECO:0000256" key="9">
    <source>
        <dbReference type="ARBA" id="ARBA00023002"/>
    </source>
</evidence>
<keyword evidence="3 14" id="KW-0813">Transport</keyword>
<keyword evidence="12 14" id="KW-0143">Chaperone</keyword>
<evidence type="ECO:0000256" key="3">
    <source>
        <dbReference type="ARBA" id="ARBA00022448"/>
    </source>
</evidence>
<evidence type="ECO:0000256" key="12">
    <source>
        <dbReference type="ARBA" id="ARBA00023186"/>
    </source>
</evidence>
<evidence type="ECO:0000256" key="4">
    <source>
        <dbReference type="ARBA" id="ARBA00022475"/>
    </source>
</evidence>
<dbReference type="Proteomes" id="UP000619761">
    <property type="component" value="Unassembled WGS sequence"/>
</dbReference>
<feature type="disulfide bond" description="Redox-active" evidence="14">
    <location>
        <begin position="41"/>
        <end position="44"/>
    </location>
</feature>
<evidence type="ECO:0000256" key="5">
    <source>
        <dbReference type="ARBA" id="ARBA00022519"/>
    </source>
</evidence>
<feature type="transmembrane region" description="Helical" evidence="15">
    <location>
        <begin position="16"/>
        <end position="33"/>
    </location>
</feature>
<evidence type="ECO:0000256" key="11">
    <source>
        <dbReference type="ARBA" id="ARBA00023157"/>
    </source>
</evidence>
<dbReference type="InterPro" id="IPR022920">
    <property type="entry name" value="Disulphide_bond_form_DsbB"/>
</dbReference>
<dbReference type="InterPro" id="IPR003752">
    <property type="entry name" value="DiS_bond_form_DsbB/BdbC"/>
</dbReference>
<comment type="caution">
    <text evidence="14">Lacks conserved residue(s) required for the propagation of feature annotation.</text>
</comment>
<dbReference type="RefSeq" id="WP_189420040.1">
    <property type="nucleotide sequence ID" value="NZ_BMYZ01000003.1"/>
</dbReference>
<gene>
    <name evidence="16" type="primary">dsbB1</name>
    <name evidence="14" type="synonym">dsbB</name>
    <name evidence="16" type="ORF">GCM10011613_29800</name>
</gene>
<evidence type="ECO:0000256" key="1">
    <source>
        <dbReference type="ARBA" id="ARBA00004429"/>
    </source>
</evidence>
<evidence type="ECO:0000256" key="6">
    <source>
        <dbReference type="ARBA" id="ARBA00022692"/>
    </source>
</evidence>
<comment type="caution">
    <text evidence="16">The sequence shown here is derived from an EMBL/GenBank/DDBJ whole genome shotgun (WGS) entry which is preliminary data.</text>
</comment>
<dbReference type="InterPro" id="IPR050183">
    <property type="entry name" value="DsbB"/>
</dbReference>
<feature type="topological domain" description="Cytoplasmic" evidence="14">
    <location>
        <begin position="1"/>
        <end position="14"/>
    </location>
</feature>
<evidence type="ECO:0000256" key="15">
    <source>
        <dbReference type="SAM" id="Phobius"/>
    </source>
</evidence>
<reference evidence="17" key="1">
    <citation type="journal article" date="2019" name="Int. J. Syst. Evol. Microbiol.">
        <title>The Global Catalogue of Microorganisms (GCM) 10K type strain sequencing project: providing services to taxonomists for standard genome sequencing and annotation.</title>
        <authorList>
            <consortium name="The Broad Institute Genomics Platform"/>
            <consortium name="The Broad Institute Genome Sequencing Center for Infectious Disease"/>
            <person name="Wu L."/>
            <person name="Ma J."/>
        </authorList>
    </citation>
    <scope>NUCLEOTIDE SEQUENCE [LARGE SCALE GENOMIC DNA]</scope>
    <source>
        <strain evidence="17">KCTC 32239</strain>
    </source>
</reference>
<evidence type="ECO:0000256" key="7">
    <source>
        <dbReference type="ARBA" id="ARBA00022982"/>
    </source>
</evidence>
<dbReference type="Gene3D" id="1.20.1550.10">
    <property type="entry name" value="DsbB-like"/>
    <property type="match status" value="1"/>
</dbReference>
<keyword evidence="17" id="KW-1185">Reference proteome</keyword>
<proteinExistence type="inferred from homology"/>
<feature type="topological domain" description="Cytoplasmic" evidence="14">
    <location>
        <begin position="67"/>
        <end position="72"/>
    </location>
</feature>
<feature type="transmembrane region" description="Helical" evidence="15">
    <location>
        <begin position="71"/>
        <end position="89"/>
    </location>
</feature>
<evidence type="ECO:0000313" key="16">
    <source>
        <dbReference type="EMBL" id="GGY82993.1"/>
    </source>
</evidence>
<keyword evidence="4 14" id="KW-1003">Cell membrane</keyword>
<feature type="transmembrane region" description="Helical" evidence="15">
    <location>
        <begin position="147"/>
        <end position="164"/>
    </location>
</feature>
<keyword evidence="10 14" id="KW-0472">Membrane</keyword>
<keyword evidence="11 14" id="KW-1015">Disulfide bond</keyword>
<feature type="transmembrane region" description="Helical" evidence="15">
    <location>
        <begin position="45"/>
        <end position="64"/>
    </location>
</feature>
<keyword evidence="5" id="KW-0997">Cell inner membrane</keyword>
<evidence type="ECO:0000256" key="10">
    <source>
        <dbReference type="ARBA" id="ARBA00023136"/>
    </source>
</evidence>
<accession>A0ABQ3BBX1</accession>
<evidence type="ECO:0000256" key="8">
    <source>
        <dbReference type="ARBA" id="ARBA00022989"/>
    </source>
</evidence>
<comment type="function">
    <text evidence="14">Required for disulfide bond formation in some periplasmic proteins. Acts by oxidizing the DsbA protein.</text>
</comment>
<dbReference type="PANTHER" id="PTHR36570">
    <property type="entry name" value="DISULFIDE BOND FORMATION PROTEIN B"/>
    <property type="match status" value="1"/>
</dbReference>
<dbReference type="InterPro" id="IPR023380">
    <property type="entry name" value="DsbB-like_sf"/>
</dbReference>
<dbReference type="SUPFAM" id="SSF158442">
    <property type="entry name" value="DsbB-like"/>
    <property type="match status" value="1"/>
</dbReference>
<evidence type="ECO:0000256" key="14">
    <source>
        <dbReference type="HAMAP-Rule" id="MF_00286"/>
    </source>
</evidence>
<feature type="topological domain" description="Periplasmic" evidence="14">
    <location>
        <begin position="32"/>
        <end position="49"/>
    </location>
</feature>
<keyword evidence="8 14" id="KW-1133">Transmembrane helix</keyword>
<dbReference type="EMBL" id="BMYZ01000003">
    <property type="protein sequence ID" value="GGY82993.1"/>
    <property type="molecule type" value="Genomic_DNA"/>
</dbReference>
<dbReference type="Pfam" id="PF02600">
    <property type="entry name" value="DsbB"/>
    <property type="match status" value="1"/>
</dbReference>
<feature type="topological domain" description="Cytoplasmic" evidence="14">
    <location>
        <begin position="166"/>
        <end position="173"/>
    </location>
</feature>
<keyword evidence="7 14" id="KW-0249">Electron transport</keyword>
<dbReference type="PANTHER" id="PTHR36570:SF3">
    <property type="entry name" value="DISULFIDE BOND FORMATION PROTEIN B"/>
    <property type="match status" value="1"/>
</dbReference>
<evidence type="ECO:0000256" key="13">
    <source>
        <dbReference type="ARBA" id="ARBA00023284"/>
    </source>
</evidence>
<evidence type="ECO:0000256" key="2">
    <source>
        <dbReference type="ARBA" id="ARBA00008823"/>
    </source>
</evidence>
<keyword evidence="6 14" id="KW-0812">Transmembrane</keyword>
<protein>
    <recommendedName>
        <fullName evidence="14">Disulfide bond formation protein B</fullName>
    </recommendedName>
    <alternativeName>
        <fullName evidence="14">Disulfide oxidoreductase</fullName>
    </alternativeName>
</protein>
<dbReference type="HAMAP" id="MF_00286">
    <property type="entry name" value="DsbB"/>
    <property type="match status" value="1"/>
</dbReference>
<sequence>MLPSIRQLPTIRQTNVLLFLGGVFTILCGVYMEHVMKLEPCPLCITQRAFFDLVGILGLIAAIHNPRGRGIWIYALLGLIAALGGGYFAQHQVWLQSLPEDQVPACGPGLAYMFEVFPFMEAMKLLLQGDGTCAHVDKVLGLSLPKWSLIAFTGFALINIWQLIRGLKIQKAS</sequence>
<keyword evidence="9 14" id="KW-0560">Oxidoreductase</keyword>
<keyword evidence="13 14" id="KW-0676">Redox-active center</keyword>
<comment type="similarity">
    <text evidence="2 14">Belongs to the DsbB family.</text>
</comment>
<evidence type="ECO:0000313" key="17">
    <source>
        <dbReference type="Proteomes" id="UP000619761"/>
    </source>
</evidence>